<dbReference type="AlphaFoldDB" id="A0A7W6N9X2"/>
<dbReference type="EMBL" id="JACIDC010000016">
    <property type="protein sequence ID" value="MBB4041925.1"/>
    <property type="molecule type" value="Genomic_DNA"/>
</dbReference>
<accession>A0A7W6N9X2</accession>
<gene>
    <name evidence="1" type="ORF">GGR34_003608</name>
</gene>
<dbReference type="RefSeq" id="WP_027317162.1">
    <property type="nucleotide sequence ID" value="NZ_JACIDC010000016.1"/>
</dbReference>
<keyword evidence="1" id="KW-0808">Transferase</keyword>
<dbReference type="GO" id="GO:0004719">
    <property type="term" value="F:protein-L-isoaspartate (D-aspartate) O-methyltransferase activity"/>
    <property type="evidence" value="ECO:0007669"/>
    <property type="project" value="UniProtKB-EC"/>
</dbReference>
<keyword evidence="2" id="KW-1185">Reference proteome</keyword>
<comment type="caution">
    <text evidence="1">The sequence shown here is derived from an EMBL/GenBank/DDBJ whole genome shotgun (WGS) entry which is preliminary data.</text>
</comment>
<reference evidence="1 2" key="1">
    <citation type="submission" date="2020-08" db="EMBL/GenBank/DDBJ databases">
        <title>Genomic Encyclopedia of Type Strains, Phase IV (KMG-IV): sequencing the most valuable type-strain genomes for metagenomic binning, comparative biology and taxonomic classification.</title>
        <authorList>
            <person name="Goeker M."/>
        </authorList>
    </citation>
    <scope>NUCLEOTIDE SEQUENCE [LARGE SCALE GENOMIC DNA]</scope>
    <source>
        <strain evidence="1 2">DSM 15743</strain>
    </source>
</reference>
<dbReference type="EC" id="2.1.1.77" evidence="1"/>
<dbReference type="Proteomes" id="UP000519439">
    <property type="component" value="Unassembled WGS sequence"/>
</dbReference>
<proteinExistence type="predicted"/>
<evidence type="ECO:0000313" key="1">
    <source>
        <dbReference type="EMBL" id="MBB4041925.1"/>
    </source>
</evidence>
<dbReference type="InterPro" id="IPR029063">
    <property type="entry name" value="SAM-dependent_MTases_sf"/>
</dbReference>
<dbReference type="GO" id="GO:0032259">
    <property type="term" value="P:methylation"/>
    <property type="evidence" value="ECO:0007669"/>
    <property type="project" value="UniProtKB-KW"/>
</dbReference>
<dbReference type="Gene3D" id="3.40.50.150">
    <property type="entry name" value="Vaccinia Virus protein VP39"/>
    <property type="match status" value="1"/>
</dbReference>
<name>A0A7W6N9X2_9HYPH</name>
<keyword evidence="1" id="KW-0489">Methyltransferase</keyword>
<sequence>MPPPWIVISRGVTTKTSELSDIYNNVLVAIDLRRGINNGEPALHAAWIDAVIPQPGETVIHVGARISYYTAILARLTEPGGHVKTFGYEADLTTEA</sequence>
<organism evidence="1 2">
    <name type="scientific">Microvirga flocculans</name>
    <dbReference type="NCBI Taxonomy" id="217168"/>
    <lineage>
        <taxon>Bacteria</taxon>
        <taxon>Pseudomonadati</taxon>
        <taxon>Pseudomonadota</taxon>
        <taxon>Alphaproteobacteria</taxon>
        <taxon>Hyphomicrobiales</taxon>
        <taxon>Methylobacteriaceae</taxon>
        <taxon>Microvirga</taxon>
    </lineage>
</organism>
<protein>
    <submittedName>
        <fullName evidence="1">Protein-L-isoaspartate(D-aspartate) O-methyltransferase</fullName>
        <ecNumber evidence="1">2.1.1.77</ecNumber>
    </submittedName>
</protein>
<evidence type="ECO:0000313" key="2">
    <source>
        <dbReference type="Proteomes" id="UP000519439"/>
    </source>
</evidence>